<gene>
    <name evidence="2" type="ORF">EB820_22925</name>
</gene>
<reference evidence="2 3" key="1">
    <citation type="submission" date="2018-10" db="EMBL/GenBank/DDBJ databases">
        <title>Phylogenomics of Brevibacillus.</title>
        <authorList>
            <person name="Dunlap C."/>
        </authorList>
    </citation>
    <scope>NUCLEOTIDE SEQUENCE [LARGE SCALE GENOMIC DNA]</scope>
    <source>
        <strain evidence="2 3">NRRL NRS 1219</strain>
    </source>
</reference>
<dbReference type="AlphaFoldDB" id="A0A3M8AC66"/>
<comment type="caution">
    <text evidence="2">The sequence shown here is derived from an EMBL/GenBank/DDBJ whole genome shotgun (WGS) entry which is preliminary data.</text>
</comment>
<dbReference type="EMBL" id="RHHN01000084">
    <property type="protein sequence ID" value="RNB48823.1"/>
    <property type="molecule type" value="Genomic_DNA"/>
</dbReference>
<feature type="compositionally biased region" description="Low complexity" evidence="1">
    <location>
        <begin position="20"/>
        <end position="33"/>
    </location>
</feature>
<protein>
    <submittedName>
        <fullName evidence="2">Uncharacterized protein</fullName>
    </submittedName>
</protein>
<accession>A0A3M8AC66</accession>
<name>A0A3M8AC66_9BACL</name>
<sequence>MPMLPSNLPFSSPCPKSSEESVFSPPSSSRVRLPTTPSSFYKIVAIFDTFYSPFESSENEKGLLS</sequence>
<evidence type="ECO:0000256" key="1">
    <source>
        <dbReference type="SAM" id="MobiDB-lite"/>
    </source>
</evidence>
<proteinExistence type="predicted"/>
<evidence type="ECO:0000313" key="2">
    <source>
        <dbReference type="EMBL" id="RNB48823.1"/>
    </source>
</evidence>
<dbReference type="Proteomes" id="UP000276178">
    <property type="component" value="Unassembled WGS sequence"/>
</dbReference>
<organism evidence="2 3">
    <name type="scientific">Brevibacillus agri</name>
    <dbReference type="NCBI Taxonomy" id="51101"/>
    <lineage>
        <taxon>Bacteria</taxon>
        <taxon>Bacillati</taxon>
        <taxon>Bacillota</taxon>
        <taxon>Bacilli</taxon>
        <taxon>Bacillales</taxon>
        <taxon>Paenibacillaceae</taxon>
        <taxon>Brevibacillus</taxon>
    </lineage>
</organism>
<feature type="region of interest" description="Disordered" evidence="1">
    <location>
        <begin position="1"/>
        <end position="33"/>
    </location>
</feature>
<evidence type="ECO:0000313" key="3">
    <source>
        <dbReference type="Proteomes" id="UP000276178"/>
    </source>
</evidence>